<dbReference type="STRING" id="1263082.A0A068SF37"/>
<name>A0A068SF37_9FUNG</name>
<evidence type="ECO:0008006" key="3">
    <source>
        <dbReference type="Google" id="ProtNLM"/>
    </source>
</evidence>
<reference evidence="1" key="1">
    <citation type="submission" date="2013-08" db="EMBL/GenBank/DDBJ databases">
        <title>Gene expansion shapes genome architecture in the human pathogen Lichtheimia corymbifera: an evolutionary genomics analysis in the ancient terrestrial Mucorales (Mucoromycotina).</title>
        <authorList>
            <person name="Schwartze V.U."/>
            <person name="Winter S."/>
            <person name="Shelest E."/>
            <person name="Marcet-Houben M."/>
            <person name="Horn F."/>
            <person name="Wehner S."/>
            <person name="Hoffmann K."/>
            <person name="Riege K."/>
            <person name="Sammeth M."/>
            <person name="Nowrousian M."/>
            <person name="Valiante V."/>
            <person name="Linde J."/>
            <person name="Jacobsen I.D."/>
            <person name="Marz M."/>
            <person name="Brakhage A.A."/>
            <person name="Gabaldon T."/>
            <person name="Bocker S."/>
            <person name="Voigt K."/>
        </authorList>
    </citation>
    <scope>NUCLEOTIDE SEQUENCE [LARGE SCALE GENOMIC DNA]</scope>
    <source>
        <strain evidence="1">FSU 9682</strain>
    </source>
</reference>
<organism evidence="1 2">
    <name type="scientific">Lichtheimia corymbifera JMRC:FSU:9682</name>
    <dbReference type="NCBI Taxonomy" id="1263082"/>
    <lineage>
        <taxon>Eukaryota</taxon>
        <taxon>Fungi</taxon>
        <taxon>Fungi incertae sedis</taxon>
        <taxon>Mucoromycota</taxon>
        <taxon>Mucoromycotina</taxon>
        <taxon>Mucoromycetes</taxon>
        <taxon>Mucorales</taxon>
        <taxon>Lichtheimiaceae</taxon>
        <taxon>Lichtheimia</taxon>
    </lineage>
</organism>
<evidence type="ECO:0000313" key="2">
    <source>
        <dbReference type="Proteomes" id="UP000027586"/>
    </source>
</evidence>
<comment type="caution">
    <text evidence="1">The sequence shown here is derived from an EMBL/GenBank/DDBJ whole genome shotgun (WGS) entry which is preliminary data.</text>
</comment>
<keyword evidence="2" id="KW-1185">Reference proteome</keyword>
<protein>
    <recommendedName>
        <fullName evidence="3">Reverse transcriptase zinc-binding domain-containing protein</fullName>
    </recommendedName>
</protein>
<proteinExistence type="predicted"/>
<gene>
    <name evidence="1" type="ORF">LCOR_11743.1</name>
</gene>
<dbReference type="VEuPathDB" id="FungiDB:LCOR_11743.1"/>
<sequence length="138" mass="15985">MSKRERSRCVRWRLGWLPGGKPTKCPHCNTTNRTTREHLIQCLQVHQQLAVPPTTKDPISWMLNQLPTSKPRSPERCQYWIKQWPILCKILAQIDSIQHNIIQQHDSTQQPHGQSFIQWLEKDTSTEDHSGSQPSAAS</sequence>
<dbReference type="AlphaFoldDB" id="A0A068SF37"/>
<evidence type="ECO:0000313" key="1">
    <source>
        <dbReference type="EMBL" id="CDH60968.1"/>
    </source>
</evidence>
<accession>A0A068SF37</accession>
<dbReference type="Proteomes" id="UP000027586">
    <property type="component" value="Unassembled WGS sequence"/>
</dbReference>
<dbReference type="EMBL" id="CBTN010000119">
    <property type="protein sequence ID" value="CDH60968.1"/>
    <property type="molecule type" value="Genomic_DNA"/>
</dbReference>
<dbReference type="OrthoDB" id="2277247at2759"/>